<sequence>MKPWRQSINVLGVLRNALYLKRLNVPEEALFLKSLVV</sequence>
<organism evidence="1 2">
    <name type="scientific">Gossypium arboreum</name>
    <name type="common">Tree cotton</name>
    <name type="synonym">Gossypium nanking</name>
    <dbReference type="NCBI Taxonomy" id="29729"/>
    <lineage>
        <taxon>Eukaryota</taxon>
        <taxon>Viridiplantae</taxon>
        <taxon>Streptophyta</taxon>
        <taxon>Embryophyta</taxon>
        <taxon>Tracheophyta</taxon>
        <taxon>Spermatophyta</taxon>
        <taxon>Magnoliopsida</taxon>
        <taxon>eudicotyledons</taxon>
        <taxon>Gunneridae</taxon>
        <taxon>Pentapetalae</taxon>
        <taxon>rosids</taxon>
        <taxon>malvids</taxon>
        <taxon>Malvales</taxon>
        <taxon>Malvaceae</taxon>
        <taxon>Malvoideae</taxon>
        <taxon>Gossypium</taxon>
    </lineage>
</organism>
<dbReference type="AlphaFoldDB" id="A0A0B0PWC0"/>
<name>A0A0B0PWC0_GOSAR</name>
<dbReference type="Proteomes" id="UP000032142">
    <property type="component" value="Unassembled WGS sequence"/>
</dbReference>
<proteinExistence type="predicted"/>
<evidence type="ECO:0000313" key="1">
    <source>
        <dbReference type="EMBL" id="KHG29147.1"/>
    </source>
</evidence>
<evidence type="ECO:0000313" key="2">
    <source>
        <dbReference type="Proteomes" id="UP000032142"/>
    </source>
</evidence>
<reference evidence="2" key="1">
    <citation type="submission" date="2014-09" db="EMBL/GenBank/DDBJ databases">
        <authorList>
            <person name="Mudge J."/>
            <person name="Ramaraj T."/>
            <person name="Lindquist I.E."/>
            <person name="Bharti A.K."/>
            <person name="Sundararajan A."/>
            <person name="Cameron C.T."/>
            <person name="Woodward J.E."/>
            <person name="May G.D."/>
            <person name="Brubaker C."/>
            <person name="Broadhvest J."/>
            <person name="Wilkins T.A."/>
        </authorList>
    </citation>
    <scope>NUCLEOTIDE SEQUENCE</scope>
    <source>
        <strain evidence="2">cv. AKA8401</strain>
    </source>
</reference>
<gene>
    <name evidence="1" type="ORF">F383_35692</name>
</gene>
<dbReference type="EMBL" id="KN448187">
    <property type="protein sequence ID" value="KHG29147.1"/>
    <property type="molecule type" value="Genomic_DNA"/>
</dbReference>
<accession>A0A0B0PWC0</accession>
<protein>
    <submittedName>
        <fullName evidence="1">Uncharacterized protein</fullName>
    </submittedName>
</protein>
<keyword evidence="2" id="KW-1185">Reference proteome</keyword>